<evidence type="ECO:0000313" key="3">
    <source>
        <dbReference type="Proteomes" id="UP000190042"/>
    </source>
</evidence>
<comment type="catalytic activity">
    <reaction evidence="1">
        <text>ethanolamine = acetaldehyde + NH4(+)</text>
        <dbReference type="Rhea" id="RHEA:15313"/>
        <dbReference type="ChEBI" id="CHEBI:15343"/>
        <dbReference type="ChEBI" id="CHEBI:28938"/>
        <dbReference type="ChEBI" id="CHEBI:57603"/>
        <dbReference type="EC" id="4.3.1.7"/>
    </reaction>
</comment>
<accession>A0A1T4Z0W4</accession>
<dbReference type="GO" id="GO:0006520">
    <property type="term" value="P:amino acid metabolic process"/>
    <property type="evidence" value="ECO:0007669"/>
    <property type="project" value="InterPro"/>
</dbReference>
<dbReference type="NCBIfam" id="NF011649">
    <property type="entry name" value="PRK15067.1"/>
    <property type="match status" value="1"/>
</dbReference>
<dbReference type="GO" id="GO:0031419">
    <property type="term" value="F:cobalamin binding"/>
    <property type="evidence" value="ECO:0007669"/>
    <property type="project" value="UniProtKB-UniRule"/>
</dbReference>
<dbReference type="InterPro" id="IPR013785">
    <property type="entry name" value="Aldolase_TIM"/>
</dbReference>
<dbReference type="GO" id="GO:0009350">
    <property type="term" value="C:ethanolamine ammonia-lyase complex"/>
    <property type="evidence" value="ECO:0007669"/>
    <property type="project" value="UniProtKB-UniRule"/>
</dbReference>
<keyword evidence="1 2" id="KW-0456">Lyase</keyword>
<feature type="binding site" evidence="1">
    <location>
        <position position="287"/>
    </location>
    <ligand>
        <name>substrate</name>
    </ligand>
</feature>
<reference evidence="3" key="1">
    <citation type="submission" date="2017-02" db="EMBL/GenBank/DDBJ databases">
        <authorList>
            <person name="Varghese N."/>
            <person name="Submissions S."/>
        </authorList>
    </citation>
    <scope>NUCLEOTIDE SEQUENCE [LARGE SCALE GENOMIC DNA]</scope>
    <source>
        <strain evidence="3">DSM 23966</strain>
    </source>
</reference>
<keyword evidence="1" id="KW-0846">Cobalamin</keyword>
<keyword evidence="3" id="KW-1185">Reference proteome</keyword>
<dbReference type="InterPro" id="IPR044939">
    <property type="entry name" value="EutB_dom_2_sf"/>
</dbReference>
<comment type="function">
    <text evidence="1">Catalyzes the deamination of various vicinal amino-alcohols to oxo compounds. Allows this organism to utilize ethanolamine as the sole source of nitrogen and carbon in the presence of vitamin B12.</text>
</comment>
<comment type="similarity">
    <text evidence="1">Belongs to the EutB family.</text>
</comment>
<dbReference type="EC" id="4.3.1.7" evidence="1"/>
<dbReference type="RefSeq" id="WP_009498821.1">
    <property type="nucleotide sequence ID" value="NZ_FUYJ01000012.1"/>
</dbReference>
<proteinExistence type="inferred from homology"/>
<dbReference type="InterPro" id="IPR044941">
    <property type="entry name" value="EutB_N_sf"/>
</dbReference>
<dbReference type="HAMAP" id="MF_00861">
    <property type="entry name" value="EutB"/>
    <property type="match status" value="1"/>
</dbReference>
<dbReference type="Proteomes" id="UP000190042">
    <property type="component" value="Unassembled WGS sequence"/>
</dbReference>
<dbReference type="PANTHER" id="PTHR39329:SF1">
    <property type="entry name" value="ETHANOLAMINE AMMONIA-LYASE LARGE SUBUNIT"/>
    <property type="match status" value="1"/>
</dbReference>
<keyword evidence="1" id="KW-1283">Bacterial microcompartment</keyword>
<sequence length="453" mass="50272">MKLSCVIKGTHYSFSSVRDVLAKASEPKSGDVMAQVAAESSLERMASKVVLSEMLLKDIYENPVIPYETDEVTRLIYDDISETIYKDIQNWTVGELRNYILSYETGPDQLIKISRGLTSEMIAAVSKLMSSMDLVLASQKMKYQAHCNTTIGEPGRLAFRCQPNHPNDVPEGILYSIKEGLSYGAGDAVIGINPNVDTVESLKRLYTLSHDFMEKWKIPTQNCVLAHITTQMEALKQGAPVALMFQSLAGTQKGNEAFGISKGIVDEGYEMMARYGTSTGPNYMYFETGQGSEVSLNAAHGVDMQTLEARTYGYARHWKPFMVNNVSGFIGPETLFDGRQLIRADLEDLFMGKLHGLPMGIAPTYTNHMDANQNDQEIAGMLTALGGANFYMGVPGGDDVMLNYQDTSYHDDASLREMFGLRPLREFEKWMENMGLMEDGKLTSRAGDLSIFD</sequence>
<dbReference type="PANTHER" id="PTHR39329">
    <property type="entry name" value="ETHANOLAMINE AMMONIA-LYASE HEAVY CHAIN"/>
    <property type="match status" value="1"/>
</dbReference>
<evidence type="ECO:0000256" key="1">
    <source>
        <dbReference type="HAMAP-Rule" id="MF_00861"/>
    </source>
</evidence>
<gene>
    <name evidence="1" type="primary">eutB</name>
    <name evidence="2" type="ORF">SAMN04244570_0325</name>
</gene>
<feature type="binding site" evidence="1">
    <location>
        <position position="401"/>
    </location>
    <ligand>
        <name>adenosylcob(III)alamin</name>
        <dbReference type="ChEBI" id="CHEBI:18408"/>
    </ligand>
</feature>
<comment type="cofactor">
    <cofactor evidence="1">
        <name>adenosylcob(III)alamin</name>
        <dbReference type="ChEBI" id="CHEBI:18408"/>
    </cofactor>
    <text evidence="1">Binds between the large and small subunits.</text>
</comment>
<comment type="caution">
    <text evidence="1">Lacks conserved residue(s) required for the propagation of feature annotation.</text>
</comment>
<comment type="subunit">
    <text evidence="1">The basic unit is a heterodimer which dimerizes to form tetramers. The heterotetramers trimerize; 6 large subunits form a core ring with 6 small subunits projecting outwards.</text>
</comment>
<dbReference type="GO" id="GO:0031471">
    <property type="term" value="C:ethanolamine degradation polyhedral organelle"/>
    <property type="evidence" value="ECO:0007669"/>
    <property type="project" value="UniProtKB-UniRule"/>
</dbReference>
<name>A0A1T4Z0W4_9BACL</name>
<comment type="subcellular location">
    <subcellularLocation>
        <location evidence="1">Bacterial microcompartment</location>
    </subcellularLocation>
</comment>
<dbReference type="InterPro" id="IPR010628">
    <property type="entry name" value="EutB"/>
</dbReference>
<dbReference type="Gene3D" id="3.20.20.70">
    <property type="entry name" value="Aldolase class I"/>
    <property type="match status" value="1"/>
</dbReference>
<feature type="binding site" evidence="1">
    <location>
        <position position="194"/>
    </location>
    <ligand>
        <name>adenosylcob(III)alamin</name>
        <dbReference type="ChEBI" id="CHEBI:18408"/>
    </ligand>
</feature>
<dbReference type="Gene3D" id="1.10.220.70">
    <property type="entry name" value="lyase"/>
    <property type="match status" value="1"/>
</dbReference>
<dbReference type="GO" id="GO:0046336">
    <property type="term" value="P:ethanolamine catabolic process"/>
    <property type="evidence" value="ECO:0007669"/>
    <property type="project" value="UniProtKB-UniRule"/>
</dbReference>
<evidence type="ECO:0000313" key="2">
    <source>
        <dbReference type="EMBL" id="SKB07175.1"/>
    </source>
</evidence>
<keyword evidence="1" id="KW-0170">Cobalt</keyword>
<organism evidence="2 3">
    <name type="scientific">Sporosarcina newyorkensis</name>
    <dbReference type="NCBI Taxonomy" id="759851"/>
    <lineage>
        <taxon>Bacteria</taxon>
        <taxon>Bacillati</taxon>
        <taxon>Bacillota</taxon>
        <taxon>Bacilli</taxon>
        <taxon>Bacillales</taxon>
        <taxon>Caryophanaceae</taxon>
        <taxon>Sporosarcina</taxon>
    </lineage>
</organism>
<dbReference type="AlphaFoldDB" id="A0A1T4Z0W4"/>
<dbReference type="UniPathway" id="UPA00560"/>
<feature type="binding site" evidence="1">
    <location>
        <position position="295"/>
    </location>
    <ligand>
        <name>adenosylcob(III)alamin</name>
        <dbReference type="ChEBI" id="CHEBI:18408"/>
    </ligand>
</feature>
<dbReference type="EMBL" id="FUYJ01000012">
    <property type="protein sequence ID" value="SKB07175.1"/>
    <property type="molecule type" value="Genomic_DNA"/>
</dbReference>
<dbReference type="GO" id="GO:0005829">
    <property type="term" value="C:cytosol"/>
    <property type="evidence" value="ECO:0007669"/>
    <property type="project" value="TreeGrafter"/>
</dbReference>
<feature type="binding site" evidence="1">
    <location>
        <position position="246"/>
    </location>
    <ligand>
        <name>adenosylcob(III)alamin</name>
        <dbReference type="ChEBI" id="CHEBI:18408"/>
    </ligand>
</feature>
<dbReference type="Pfam" id="PF06751">
    <property type="entry name" value="EutB"/>
    <property type="match status" value="1"/>
</dbReference>
<feature type="binding site" evidence="1">
    <location>
        <begin position="160"/>
        <end position="162"/>
    </location>
    <ligand>
        <name>substrate</name>
    </ligand>
</feature>
<dbReference type="GO" id="GO:0008851">
    <property type="term" value="F:ethanolamine ammonia-lyase activity"/>
    <property type="evidence" value="ECO:0007669"/>
    <property type="project" value="UniProtKB-UniRule"/>
</dbReference>
<protein>
    <recommendedName>
        <fullName evidence="1">Ethanolamine ammonia-lyase large subunit</fullName>
        <shortName evidence="1">EAL large subunit</shortName>
        <ecNumber evidence="1">4.3.1.7</ecNumber>
    </recommendedName>
</protein>
<feature type="binding site" evidence="1">
    <location>
        <position position="193"/>
    </location>
    <ligand>
        <name>substrate</name>
    </ligand>
</feature>
<dbReference type="Gene3D" id="2.30.170.30">
    <property type="entry name" value="ethanolamine ammonia-lyase heavy chain domain like"/>
    <property type="match status" value="1"/>
</dbReference>
<comment type="pathway">
    <text evidence="1">Amine and polyamine degradation; ethanolamine degradation.</text>
</comment>